<gene>
    <name evidence="1" type="ORF">CIN_06160</name>
</gene>
<dbReference type="AlphaFoldDB" id="G6EYU6"/>
<evidence type="ECO:0000313" key="2">
    <source>
        <dbReference type="Proteomes" id="UP000005939"/>
    </source>
</evidence>
<name>G6EYU6_9PROT</name>
<dbReference type="Proteomes" id="UP000005939">
    <property type="component" value="Unassembled WGS sequence"/>
</dbReference>
<comment type="caution">
    <text evidence="1">The sequence shown here is derived from an EMBL/GenBank/DDBJ whole genome shotgun (WGS) entry which is preliminary data.</text>
</comment>
<dbReference type="EMBL" id="AGFR01000003">
    <property type="protein sequence ID" value="EHD14684.1"/>
    <property type="molecule type" value="Genomic_DNA"/>
</dbReference>
<dbReference type="STRING" id="1088868.CIN_06160"/>
<evidence type="ECO:0000313" key="1">
    <source>
        <dbReference type="EMBL" id="EHD14684.1"/>
    </source>
</evidence>
<protein>
    <submittedName>
        <fullName evidence="1">Uncharacterized protein</fullName>
    </submittedName>
</protein>
<dbReference type="RefSeq" id="WP_008853606.1">
    <property type="nucleotide sequence ID" value="NZ_AGFR01000003.1"/>
</dbReference>
<reference evidence="1 2" key="1">
    <citation type="submission" date="2011-10" db="EMBL/GenBank/DDBJ databases">
        <title>Genome Sequence of Commensalibacter intestini A911, isolated from Drosophila gut.</title>
        <authorList>
            <person name="Lee W.-J."/>
            <person name="Kim E.-K."/>
        </authorList>
    </citation>
    <scope>NUCLEOTIDE SEQUENCE [LARGE SCALE GENOMIC DNA]</scope>
    <source>
        <strain evidence="1 2">A911</strain>
    </source>
</reference>
<organism evidence="1 2">
    <name type="scientific">Commensalibacter intestini A911</name>
    <dbReference type="NCBI Taxonomy" id="1088868"/>
    <lineage>
        <taxon>Bacteria</taxon>
        <taxon>Pseudomonadati</taxon>
        <taxon>Pseudomonadota</taxon>
        <taxon>Alphaproteobacteria</taxon>
        <taxon>Acetobacterales</taxon>
        <taxon>Acetobacteraceae</taxon>
    </lineage>
</organism>
<accession>G6EYU6</accession>
<proteinExistence type="predicted"/>
<sequence>MKKYGISIYEKNNTPGYRSSDTIEKWYETEGERNQAYNAYTSTGGRWKHKILENDLIVTTYTKIERE</sequence>
<dbReference type="OrthoDB" id="2339969at2"/>